<feature type="transmembrane region" description="Helical" evidence="2">
    <location>
        <begin position="267"/>
        <end position="287"/>
    </location>
</feature>
<dbReference type="GO" id="GO:0004175">
    <property type="term" value="F:endopeptidase activity"/>
    <property type="evidence" value="ECO:0007669"/>
    <property type="project" value="UniProtKB-ARBA"/>
</dbReference>
<dbReference type="AlphaFoldDB" id="A0A9X3NJW4"/>
<feature type="domain" description="CAAX prenyl protease 2/Lysostaphin resistance protein A-like" evidence="3">
    <location>
        <begin position="149"/>
        <end position="250"/>
    </location>
</feature>
<organism evidence="4 5">
    <name type="scientific">Streptomonospora mangrovi</name>
    <dbReference type="NCBI Taxonomy" id="2883123"/>
    <lineage>
        <taxon>Bacteria</taxon>
        <taxon>Bacillati</taxon>
        <taxon>Actinomycetota</taxon>
        <taxon>Actinomycetes</taxon>
        <taxon>Streptosporangiales</taxon>
        <taxon>Nocardiopsidaceae</taxon>
        <taxon>Streptomonospora</taxon>
    </lineage>
</organism>
<name>A0A9X3NJW4_9ACTN</name>
<dbReference type="GO" id="GO:0080120">
    <property type="term" value="P:CAAX-box protein maturation"/>
    <property type="evidence" value="ECO:0007669"/>
    <property type="project" value="UniProtKB-ARBA"/>
</dbReference>
<keyword evidence="2" id="KW-0472">Membrane</keyword>
<feature type="transmembrane region" description="Helical" evidence="2">
    <location>
        <begin position="237"/>
        <end position="255"/>
    </location>
</feature>
<feature type="transmembrane region" description="Helical" evidence="2">
    <location>
        <begin position="212"/>
        <end position="230"/>
    </location>
</feature>
<dbReference type="InterPro" id="IPR042150">
    <property type="entry name" value="MmRce1-like"/>
</dbReference>
<feature type="transmembrane region" description="Helical" evidence="2">
    <location>
        <begin position="76"/>
        <end position="98"/>
    </location>
</feature>
<gene>
    <name evidence="4" type="ORF">LG943_12335</name>
</gene>
<evidence type="ECO:0000313" key="4">
    <source>
        <dbReference type="EMBL" id="MDA0565102.1"/>
    </source>
</evidence>
<evidence type="ECO:0000256" key="2">
    <source>
        <dbReference type="SAM" id="Phobius"/>
    </source>
</evidence>
<feature type="transmembrane region" description="Helical" evidence="2">
    <location>
        <begin position="110"/>
        <end position="132"/>
    </location>
</feature>
<feature type="transmembrane region" description="Helical" evidence="2">
    <location>
        <begin position="138"/>
        <end position="161"/>
    </location>
</feature>
<feature type="transmembrane region" description="Helical" evidence="2">
    <location>
        <begin position="182"/>
        <end position="206"/>
    </location>
</feature>
<keyword evidence="2" id="KW-1133">Transmembrane helix</keyword>
<evidence type="ECO:0000259" key="3">
    <source>
        <dbReference type="Pfam" id="PF02517"/>
    </source>
</evidence>
<dbReference type="InterPro" id="IPR003675">
    <property type="entry name" value="Rce1/LyrA-like_dom"/>
</dbReference>
<comment type="caution">
    <text evidence="4">The sequence shown here is derived from an EMBL/GenBank/DDBJ whole genome shotgun (WGS) entry which is preliminary data.</text>
</comment>
<reference evidence="4" key="1">
    <citation type="submission" date="2021-10" db="EMBL/GenBank/DDBJ databases">
        <title>Streptomonospora sp. nov., isolated from mangrove soil.</title>
        <authorList>
            <person name="Chen X."/>
            <person name="Ge X."/>
            <person name="Liu W."/>
        </authorList>
    </citation>
    <scope>NUCLEOTIDE SEQUENCE</scope>
    <source>
        <strain evidence="4">S1-112</strain>
    </source>
</reference>
<keyword evidence="2" id="KW-0812">Transmembrane</keyword>
<dbReference type="GO" id="GO:0008237">
    <property type="term" value="F:metallopeptidase activity"/>
    <property type="evidence" value="ECO:0007669"/>
    <property type="project" value="UniProtKB-KW"/>
</dbReference>
<keyword evidence="4" id="KW-0482">Metalloprotease</keyword>
<dbReference type="Proteomes" id="UP001140076">
    <property type="component" value="Unassembled WGS sequence"/>
</dbReference>
<dbReference type="Pfam" id="PF02517">
    <property type="entry name" value="Rce1-like"/>
    <property type="match status" value="1"/>
</dbReference>
<evidence type="ECO:0000313" key="5">
    <source>
        <dbReference type="Proteomes" id="UP001140076"/>
    </source>
</evidence>
<sequence>MSATAAPEAAPTATTPAAAATAEPVDAARTTTLAPRGLTAFLVIAFAFSWGAWWAGSTFLPGGNPMPTVIAGSFGPAVAAVIVTLATDGISGVGALFRRYSPRRRGWFRPLAAIVLVLAAIAGSAAVPVYLQGAVPDIAALSAAAALAPVNFLVIALAGGGNEELGWRGFALPRLQGALPPVAANAVLGAIWAVWHAPLFTIAGTVQSDVSFPAYALLCVALTVILGYVFNASRGGVLLAVAAHAAVNVVTGLKGTAVGDPAGIGEVALVGLAALILVVLTRGRLGVATAGRRPRR</sequence>
<dbReference type="EMBL" id="JAJAQC010000017">
    <property type="protein sequence ID" value="MDA0565102.1"/>
    <property type="molecule type" value="Genomic_DNA"/>
</dbReference>
<keyword evidence="5" id="KW-1185">Reference proteome</keyword>
<keyword evidence="4" id="KW-0378">Hydrolase</keyword>
<dbReference type="PANTHER" id="PTHR35797">
    <property type="entry name" value="PROTEASE-RELATED"/>
    <property type="match status" value="1"/>
</dbReference>
<dbReference type="PANTHER" id="PTHR35797:SF1">
    <property type="entry name" value="PROTEASE"/>
    <property type="match status" value="1"/>
</dbReference>
<evidence type="ECO:0000256" key="1">
    <source>
        <dbReference type="SAM" id="MobiDB-lite"/>
    </source>
</evidence>
<protein>
    <submittedName>
        <fullName evidence="4">CPBP family intramembrane metalloprotease</fullName>
    </submittedName>
</protein>
<feature type="region of interest" description="Disordered" evidence="1">
    <location>
        <begin position="1"/>
        <end position="21"/>
    </location>
</feature>
<feature type="transmembrane region" description="Helical" evidence="2">
    <location>
        <begin position="38"/>
        <end position="56"/>
    </location>
</feature>
<dbReference type="RefSeq" id="WP_270072382.1">
    <property type="nucleotide sequence ID" value="NZ_JAJAQC010000017.1"/>
</dbReference>
<accession>A0A9X3NJW4</accession>
<keyword evidence="4" id="KW-0645">Protease</keyword>
<proteinExistence type="predicted"/>